<feature type="domain" description="DUF1023" evidence="1">
    <location>
        <begin position="252"/>
        <end position="425"/>
    </location>
</feature>
<name>A0ABP4DYC7_9ACTN</name>
<dbReference type="Proteomes" id="UP001499987">
    <property type="component" value="Unassembled WGS sequence"/>
</dbReference>
<sequence>MDAAALAAARPAELPAAATAYGALAAALEGHHQAWARQTAGGVHGSGWQGRAAELAGAAVDRATGRLQAAWVELTLVQETLRQAAEAFAVAQAAMPGDPAGAVAAAVSAVTAGAERLTALAAAARDGRALTPAAAVAGLGRLSDPREPLNAALRALLPPPGAGPGEVAAWWRALAPGARAALTEGRPDLVGALDGLPARDRDRANRLQLSRLLEHPDVLPGPLREGLRAVAARLAEGDPAGGDLLLLALGAQGQGRAVLGYGDPDTADDVAVYVPGFGTELAAAGRGDAERAERIRTAAARCGGGRTTAAMVWLGYDAPPNEGLSLRSAEVAGDARAKAGAADLNRFLGGLRAARPGEPAHVTAVGHSYGSLVVGLAARQDGTGMDDVVLVGSPGAGVDRADRLRVGAGHVYVGVAEHDPVGRLPAGSGVAGGMLLGGPAAAALGQAAGPDELWFGRDPADAGFGAHRFEVAPGDPEHPFASHSAYFDAAPDGPSASLENIGRVVAGRGAETTAVPPR</sequence>
<comment type="caution">
    <text evidence="2">The sequence shown here is derived from an EMBL/GenBank/DDBJ whole genome shotgun (WGS) entry which is preliminary data.</text>
</comment>
<dbReference type="SUPFAM" id="SSF53474">
    <property type="entry name" value="alpha/beta-Hydrolases"/>
    <property type="match status" value="1"/>
</dbReference>
<evidence type="ECO:0000259" key="1">
    <source>
        <dbReference type="Pfam" id="PF06259"/>
    </source>
</evidence>
<dbReference type="InterPro" id="IPR010427">
    <property type="entry name" value="DUF1023"/>
</dbReference>
<evidence type="ECO:0000313" key="3">
    <source>
        <dbReference type="Proteomes" id="UP001499987"/>
    </source>
</evidence>
<accession>A0ABP4DYC7</accession>
<reference evidence="3" key="1">
    <citation type="journal article" date="2019" name="Int. J. Syst. Evol. Microbiol.">
        <title>The Global Catalogue of Microorganisms (GCM) 10K type strain sequencing project: providing services to taxonomists for standard genome sequencing and annotation.</title>
        <authorList>
            <consortium name="The Broad Institute Genomics Platform"/>
            <consortium name="The Broad Institute Genome Sequencing Center for Infectious Disease"/>
            <person name="Wu L."/>
            <person name="Ma J."/>
        </authorList>
    </citation>
    <scope>NUCLEOTIDE SEQUENCE [LARGE SCALE GENOMIC DNA]</scope>
    <source>
        <strain evidence="3">JCM 13002</strain>
    </source>
</reference>
<dbReference type="Pfam" id="PF06259">
    <property type="entry name" value="Abhydrolase_8"/>
    <property type="match status" value="1"/>
</dbReference>
<evidence type="ECO:0000313" key="2">
    <source>
        <dbReference type="EMBL" id="GAA1074284.1"/>
    </source>
</evidence>
<dbReference type="RefSeq" id="WP_344622565.1">
    <property type="nucleotide sequence ID" value="NZ_BAAALD010000008.1"/>
</dbReference>
<gene>
    <name evidence="2" type="ORF">GCM10009663_13480</name>
</gene>
<dbReference type="EMBL" id="BAAALD010000008">
    <property type="protein sequence ID" value="GAA1074284.1"/>
    <property type="molecule type" value="Genomic_DNA"/>
</dbReference>
<keyword evidence="3" id="KW-1185">Reference proteome</keyword>
<proteinExistence type="predicted"/>
<organism evidence="2 3">
    <name type="scientific">Kitasatospora arboriphila</name>
    <dbReference type="NCBI Taxonomy" id="258052"/>
    <lineage>
        <taxon>Bacteria</taxon>
        <taxon>Bacillati</taxon>
        <taxon>Actinomycetota</taxon>
        <taxon>Actinomycetes</taxon>
        <taxon>Kitasatosporales</taxon>
        <taxon>Streptomycetaceae</taxon>
        <taxon>Kitasatospora</taxon>
    </lineage>
</organism>
<protein>
    <recommendedName>
        <fullName evidence="1">DUF1023 domain-containing protein</fullName>
    </recommendedName>
</protein>
<dbReference type="InterPro" id="IPR029058">
    <property type="entry name" value="AB_hydrolase_fold"/>
</dbReference>